<evidence type="ECO:0000313" key="2">
    <source>
        <dbReference type="EMBL" id="GGB47188.1"/>
    </source>
</evidence>
<accession>A0A9W5TYH6</accession>
<gene>
    <name evidence="2" type="ORF">GCM10011409_25860</name>
</gene>
<reference evidence="2" key="1">
    <citation type="journal article" date="2014" name="Int. J. Syst. Evol. Microbiol.">
        <title>Complete genome sequence of Corynebacterium casei LMG S-19264T (=DSM 44701T), isolated from a smear-ripened cheese.</title>
        <authorList>
            <consortium name="US DOE Joint Genome Institute (JGI-PGF)"/>
            <person name="Walter F."/>
            <person name="Albersmeier A."/>
            <person name="Kalinowski J."/>
            <person name="Ruckert C."/>
        </authorList>
    </citation>
    <scope>NUCLEOTIDE SEQUENCE</scope>
    <source>
        <strain evidence="2">CGMCC 1.15454</strain>
    </source>
</reference>
<dbReference type="CDD" id="cd04301">
    <property type="entry name" value="NAT_SF"/>
    <property type="match status" value="1"/>
</dbReference>
<reference evidence="2" key="2">
    <citation type="submission" date="2020-09" db="EMBL/GenBank/DDBJ databases">
        <authorList>
            <person name="Sun Q."/>
            <person name="Zhou Y."/>
        </authorList>
    </citation>
    <scope>NUCLEOTIDE SEQUENCE</scope>
    <source>
        <strain evidence="2">CGMCC 1.15454</strain>
    </source>
</reference>
<organism evidence="2 3">
    <name type="scientific">Lentibacillus populi</name>
    <dbReference type="NCBI Taxonomy" id="1827502"/>
    <lineage>
        <taxon>Bacteria</taxon>
        <taxon>Bacillati</taxon>
        <taxon>Bacillota</taxon>
        <taxon>Bacilli</taxon>
        <taxon>Bacillales</taxon>
        <taxon>Bacillaceae</taxon>
        <taxon>Lentibacillus</taxon>
    </lineage>
</organism>
<evidence type="ECO:0000259" key="1">
    <source>
        <dbReference type="PROSITE" id="PS51186"/>
    </source>
</evidence>
<dbReference type="GO" id="GO:0016747">
    <property type="term" value="F:acyltransferase activity, transferring groups other than amino-acyl groups"/>
    <property type="evidence" value="ECO:0007669"/>
    <property type="project" value="InterPro"/>
</dbReference>
<dbReference type="Pfam" id="PF00583">
    <property type="entry name" value="Acetyltransf_1"/>
    <property type="match status" value="1"/>
</dbReference>
<dbReference type="InterPro" id="IPR016181">
    <property type="entry name" value="Acyl_CoA_acyltransferase"/>
</dbReference>
<dbReference type="SUPFAM" id="SSF55729">
    <property type="entry name" value="Acyl-CoA N-acyltransferases (Nat)"/>
    <property type="match status" value="1"/>
</dbReference>
<proteinExistence type="predicted"/>
<keyword evidence="3" id="KW-1185">Reference proteome</keyword>
<name>A0A9W5TYH6_9BACI</name>
<dbReference type="PROSITE" id="PS51186">
    <property type="entry name" value="GNAT"/>
    <property type="match status" value="1"/>
</dbReference>
<evidence type="ECO:0000313" key="3">
    <source>
        <dbReference type="Proteomes" id="UP000621492"/>
    </source>
</evidence>
<dbReference type="InterPro" id="IPR000182">
    <property type="entry name" value="GNAT_dom"/>
</dbReference>
<dbReference type="AlphaFoldDB" id="A0A9W5TYH6"/>
<protein>
    <submittedName>
        <fullName evidence="2">N-acetyltransferase</fullName>
    </submittedName>
</protein>
<comment type="caution">
    <text evidence="2">The sequence shown here is derived from an EMBL/GenBank/DDBJ whole genome shotgun (WGS) entry which is preliminary data.</text>
</comment>
<dbReference type="EMBL" id="BMJD01000020">
    <property type="protein sequence ID" value="GGB47188.1"/>
    <property type="molecule type" value="Genomic_DNA"/>
</dbReference>
<dbReference type="Gene3D" id="3.40.630.30">
    <property type="match status" value="1"/>
</dbReference>
<sequence length="170" mass="19236">MLVRKAVVADAGAIASVHVDSWRTTYKDIFPQEFLNKLSCDERAERWERNIAEQHVFVAENNQGEIVGFSTGGKERTGRYENYTGELYAIYILEAYQGKGLGKLLVKPVVEVLKKLQISSMLVWVLEENNASNFYKAIGGKRVDAKEEKIAGKRFTEIAYGWDNINTIPT</sequence>
<dbReference type="Proteomes" id="UP000621492">
    <property type="component" value="Unassembled WGS sequence"/>
</dbReference>
<dbReference type="RefSeq" id="WP_102415597.1">
    <property type="nucleotide sequence ID" value="NZ_BMJD01000020.1"/>
</dbReference>
<feature type="domain" description="N-acetyltransferase" evidence="1">
    <location>
        <begin position="1"/>
        <end position="170"/>
    </location>
</feature>